<name>A0ABQ2ER16_9DEIO</name>
<dbReference type="Gene3D" id="3.40.50.300">
    <property type="entry name" value="P-loop containing nucleotide triphosphate hydrolases"/>
    <property type="match status" value="1"/>
</dbReference>
<evidence type="ECO:0000256" key="2">
    <source>
        <dbReference type="ARBA" id="ARBA00008420"/>
    </source>
</evidence>
<dbReference type="NCBIfam" id="TIGR01313">
    <property type="entry name" value="therm_gnt_kin"/>
    <property type="match status" value="1"/>
</dbReference>
<sequence>MGVAGSGKTTLGRALADRLGWQFLDADDFHDPAAVEQMARGVGLTDEQRRPWLERVHGALQAQPHAVLACSALTRGARDILRGAQVRFLFLDVPAPVLSVRLQQRQNHPVGPTLLSSQLTTLELPGAQESDVLTLRVSADETPHELLRRTLQALEPHHAGERHDA</sequence>
<dbReference type="SUPFAM" id="SSF52540">
    <property type="entry name" value="P-loop containing nucleoside triphosphate hydrolases"/>
    <property type="match status" value="1"/>
</dbReference>
<protein>
    <recommendedName>
        <fullName evidence="3 9">Gluconokinase</fullName>
        <ecNumber evidence="3 9">2.7.1.12</ecNumber>
    </recommendedName>
</protein>
<dbReference type="Pfam" id="PF01202">
    <property type="entry name" value="SKI"/>
    <property type="match status" value="1"/>
</dbReference>
<proteinExistence type="inferred from homology"/>
<dbReference type="EMBL" id="BMPP01000005">
    <property type="protein sequence ID" value="GGK22225.1"/>
    <property type="molecule type" value="Genomic_DNA"/>
</dbReference>
<dbReference type="CDD" id="cd02021">
    <property type="entry name" value="GntK"/>
    <property type="match status" value="1"/>
</dbReference>
<comment type="catalytic activity">
    <reaction evidence="8 9">
        <text>D-gluconate + ATP = 6-phospho-D-gluconate + ADP + H(+)</text>
        <dbReference type="Rhea" id="RHEA:19433"/>
        <dbReference type="ChEBI" id="CHEBI:15378"/>
        <dbReference type="ChEBI" id="CHEBI:18391"/>
        <dbReference type="ChEBI" id="CHEBI:30616"/>
        <dbReference type="ChEBI" id="CHEBI:58759"/>
        <dbReference type="ChEBI" id="CHEBI:456216"/>
        <dbReference type="EC" id="2.7.1.12"/>
    </reaction>
</comment>
<comment type="pathway">
    <text evidence="1">Carbohydrate acid metabolism.</text>
</comment>
<keyword evidence="6 9" id="KW-0418">Kinase</keyword>
<evidence type="ECO:0000313" key="11">
    <source>
        <dbReference type="Proteomes" id="UP000647587"/>
    </source>
</evidence>
<evidence type="ECO:0000313" key="10">
    <source>
        <dbReference type="EMBL" id="GGK22225.1"/>
    </source>
</evidence>
<dbReference type="PANTHER" id="PTHR43442">
    <property type="entry name" value="GLUCONOKINASE-RELATED"/>
    <property type="match status" value="1"/>
</dbReference>
<comment type="similarity">
    <text evidence="2 9">Belongs to the gluconokinase GntK/GntV family.</text>
</comment>
<evidence type="ECO:0000256" key="4">
    <source>
        <dbReference type="ARBA" id="ARBA00022679"/>
    </source>
</evidence>
<keyword evidence="11" id="KW-1185">Reference proteome</keyword>
<evidence type="ECO:0000256" key="5">
    <source>
        <dbReference type="ARBA" id="ARBA00022741"/>
    </source>
</evidence>
<dbReference type="Proteomes" id="UP000647587">
    <property type="component" value="Unassembled WGS sequence"/>
</dbReference>
<organism evidence="10 11">
    <name type="scientific">Deinococcus malanensis</name>
    <dbReference type="NCBI Taxonomy" id="1706855"/>
    <lineage>
        <taxon>Bacteria</taxon>
        <taxon>Thermotogati</taxon>
        <taxon>Deinococcota</taxon>
        <taxon>Deinococci</taxon>
        <taxon>Deinococcales</taxon>
        <taxon>Deinococcaceae</taxon>
        <taxon>Deinococcus</taxon>
    </lineage>
</organism>
<dbReference type="InterPro" id="IPR006001">
    <property type="entry name" value="Therm_gnt_kin"/>
</dbReference>
<evidence type="ECO:0000256" key="9">
    <source>
        <dbReference type="RuleBase" id="RU363066"/>
    </source>
</evidence>
<dbReference type="PANTHER" id="PTHR43442:SF3">
    <property type="entry name" value="GLUCONOKINASE-RELATED"/>
    <property type="match status" value="1"/>
</dbReference>
<keyword evidence="7 9" id="KW-0067">ATP-binding</keyword>
<dbReference type="InterPro" id="IPR027417">
    <property type="entry name" value="P-loop_NTPase"/>
</dbReference>
<keyword evidence="5 9" id="KW-0547">Nucleotide-binding</keyword>
<accession>A0ABQ2ER16</accession>
<evidence type="ECO:0000256" key="3">
    <source>
        <dbReference type="ARBA" id="ARBA00012054"/>
    </source>
</evidence>
<dbReference type="EC" id="2.7.1.12" evidence="3 9"/>
<dbReference type="InterPro" id="IPR031322">
    <property type="entry name" value="Shikimate/glucono_kinase"/>
</dbReference>
<gene>
    <name evidence="10" type="ORF">GCM10008955_14660</name>
</gene>
<evidence type="ECO:0000256" key="1">
    <source>
        <dbReference type="ARBA" id="ARBA00004761"/>
    </source>
</evidence>
<keyword evidence="4 9" id="KW-0808">Transferase</keyword>
<evidence type="ECO:0000256" key="7">
    <source>
        <dbReference type="ARBA" id="ARBA00022840"/>
    </source>
</evidence>
<comment type="caution">
    <text evidence="10">The sequence shown here is derived from an EMBL/GenBank/DDBJ whole genome shotgun (WGS) entry which is preliminary data.</text>
</comment>
<evidence type="ECO:0000256" key="8">
    <source>
        <dbReference type="ARBA" id="ARBA00048090"/>
    </source>
</evidence>
<evidence type="ECO:0000256" key="6">
    <source>
        <dbReference type="ARBA" id="ARBA00022777"/>
    </source>
</evidence>
<reference evidence="11" key="1">
    <citation type="journal article" date="2019" name="Int. J. Syst. Evol. Microbiol.">
        <title>The Global Catalogue of Microorganisms (GCM) 10K type strain sequencing project: providing services to taxonomists for standard genome sequencing and annotation.</title>
        <authorList>
            <consortium name="The Broad Institute Genomics Platform"/>
            <consortium name="The Broad Institute Genome Sequencing Center for Infectious Disease"/>
            <person name="Wu L."/>
            <person name="Ma J."/>
        </authorList>
    </citation>
    <scope>NUCLEOTIDE SEQUENCE [LARGE SCALE GENOMIC DNA]</scope>
    <source>
        <strain evidence="11">JCM 30331</strain>
    </source>
</reference>